<evidence type="ECO:0000259" key="1">
    <source>
        <dbReference type="PROSITE" id="PS51462"/>
    </source>
</evidence>
<gene>
    <name evidence="2" type="ORF">BD289DRAFT_359765</name>
</gene>
<dbReference type="GO" id="GO:0044715">
    <property type="term" value="F:8-oxo-dGDP phosphatase activity"/>
    <property type="evidence" value="ECO:0007669"/>
    <property type="project" value="TreeGrafter"/>
</dbReference>
<sequence>MTTTQNQLTSKDLLDRCDGFPLAEREPERYAKKMSELYTLIWEDAMGTFPIGYMLSSVFEEIKKVPASIRGEIVLNRYDRTIKMFHRPVTERIRTELVAATTHYLRKHRVFDILRNWRNELWPIYGRNGELLFSMERSSMGLFGFMRYGIHLIAYVRCPSAPHGIKLWVPKRSKLKNAWPGMFDNTVAGGLMTGENPFECVIREAEEEASLPEYIIRNHAKLAGTIRYIYMTEQPSGIDEGYIYPECQWVYDVELPDDVIPAPNDGEVESFSLCTVNEVREQLAAGRWKPNCAVIILDFFIRMNILTPDNEPDFDEIETRLRRKMPFPGSFQDDD</sequence>
<dbReference type="SUPFAM" id="SSF55811">
    <property type="entry name" value="Nudix"/>
    <property type="match status" value="1"/>
</dbReference>
<dbReference type="FunCoup" id="A0A2T3AKM5">
    <property type="interactions" value="56"/>
</dbReference>
<dbReference type="InParanoid" id="A0A2T3AKM5"/>
<dbReference type="AlphaFoldDB" id="A0A2T3AKM5"/>
<dbReference type="PANTHER" id="PTHR13622:SF8">
    <property type="entry name" value="THIAMIN PYROPHOSPHOKINASE 1"/>
    <property type="match status" value="1"/>
</dbReference>
<organism evidence="2 3">
    <name type="scientific">Coniella lustricola</name>
    <dbReference type="NCBI Taxonomy" id="2025994"/>
    <lineage>
        <taxon>Eukaryota</taxon>
        <taxon>Fungi</taxon>
        <taxon>Dikarya</taxon>
        <taxon>Ascomycota</taxon>
        <taxon>Pezizomycotina</taxon>
        <taxon>Sordariomycetes</taxon>
        <taxon>Sordariomycetidae</taxon>
        <taxon>Diaporthales</taxon>
        <taxon>Schizoparmaceae</taxon>
        <taxon>Coniella</taxon>
    </lineage>
</organism>
<name>A0A2T3AKM5_9PEZI</name>
<proteinExistence type="predicted"/>
<dbReference type="Pfam" id="PF15916">
    <property type="entry name" value="DUF4743"/>
    <property type="match status" value="1"/>
</dbReference>
<dbReference type="InterPro" id="IPR000086">
    <property type="entry name" value="NUDIX_hydrolase_dom"/>
</dbReference>
<protein>
    <submittedName>
        <fullName evidence="2">NUDIX hydrolase domain-like protein</fullName>
    </submittedName>
</protein>
<evidence type="ECO:0000313" key="2">
    <source>
        <dbReference type="EMBL" id="PSS02234.1"/>
    </source>
</evidence>
<dbReference type="OrthoDB" id="10261522at2759"/>
<dbReference type="InterPro" id="IPR031804">
    <property type="entry name" value="DUF4743"/>
</dbReference>
<dbReference type="STRING" id="2025994.A0A2T3AKM5"/>
<feature type="domain" description="Nudix hydrolase" evidence="1">
    <location>
        <begin position="145"/>
        <end position="296"/>
    </location>
</feature>
<dbReference type="CDD" id="cd03676">
    <property type="entry name" value="NUDIX_Tnr3_like"/>
    <property type="match status" value="1"/>
</dbReference>
<dbReference type="Pfam" id="PF00293">
    <property type="entry name" value="NUDIX"/>
    <property type="match status" value="1"/>
</dbReference>
<reference evidence="2 3" key="1">
    <citation type="journal article" date="2018" name="Mycol. Prog.">
        <title>Coniella lustricola, a new species from submerged detritus.</title>
        <authorList>
            <person name="Raudabaugh D.B."/>
            <person name="Iturriaga T."/>
            <person name="Carver A."/>
            <person name="Mondo S."/>
            <person name="Pangilinan J."/>
            <person name="Lipzen A."/>
            <person name="He G."/>
            <person name="Amirebrahimi M."/>
            <person name="Grigoriev I.V."/>
            <person name="Miller A.N."/>
        </authorList>
    </citation>
    <scope>NUCLEOTIDE SEQUENCE [LARGE SCALE GENOMIC DNA]</scope>
    <source>
        <strain evidence="2 3">B22-T-1</strain>
    </source>
</reference>
<keyword evidence="3" id="KW-1185">Reference proteome</keyword>
<dbReference type="InterPro" id="IPR015797">
    <property type="entry name" value="NUDIX_hydrolase-like_dom_sf"/>
</dbReference>
<evidence type="ECO:0000313" key="3">
    <source>
        <dbReference type="Proteomes" id="UP000241462"/>
    </source>
</evidence>
<accession>A0A2T3AKM5</accession>
<dbReference type="PROSITE" id="PS51462">
    <property type="entry name" value="NUDIX"/>
    <property type="match status" value="1"/>
</dbReference>
<keyword evidence="2" id="KW-0378">Hydrolase</keyword>
<dbReference type="PANTHER" id="PTHR13622">
    <property type="entry name" value="THIAMIN PYROPHOSPHOKINASE"/>
    <property type="match status" value="1"/>
</dbReference>
<dbReference type="EMBL" id="KZ678378">
    <property type="protein sequence ID" value="PSS02234.1"/>
    <property type="molecule type" value="Genomic_DNA"/>
</dbReference>
<dbReference type="Gene3D" id="3.90.79.10">
    <property type="entry name" value="Nucleoside Triphosphate Pyrophosphohydrolase"/>
    <property type="match status" value="1"/>
</dbReference>
<dbReference type="Proteomes" id="UP000241462">
    <property type="component" value="Unassembled WGS sequence"/>
</dbReference>
<dbReference type="FunFam" id="3.90.79.10:FF:000019">
    <property type="entry name" value="Thiamin pyrophosphokinase, putative"/>
    <property type="match status" value="1"/>
</dbReference>